<dbReference type="PROSITE" id="PS51186">
    <property type="entry name" value="GNAT"/>
    <property type="match status" value="1"/>
</dbReference>
<dbReference type="EMBL" id="PQWB01000051">
    <property type="protein sequence ID" value="POZ61481.1"/>
    <property type="molecule type" value="Genomic_DNA"/>
</dbReference>
<proteinExistence type="predicted"/>
<feature type="domain" description="N-acetyltransferase" evidence="3">
    <location>
        <begin position="4"/>
        <end position="159"/>
    </location>
</feature>
<comment type="caution">
    <text evidence="4">The sequence shown here is derived from an EMBL/GenBank/DDBJ whole genome shotgun (WGS) entry which is preliminary data.</text>
</comment>
<organism evidence="4 5">
    <name type="scientific">Chromobacterium alticapitis</name>
    <dbReference type="NCBI Taxonomy" id="2073169"/>
    <lineage>
        <taxon>Bacteria</taxon>
        <taxon>Pseudomonadati</taxon>
        <taxon>Pseudomonadota</taxon>
        <taxon>Betaproteobacteria</taxon>
        <taxon>Neisseriales</taxon>
        <taxon>Chromobacteriaceae</taxon>
        <taxon>Chromobacterium</taxon>
    </lineage>
</organism>
<dbReference type="InterPro" id="IPR050832">
    <property type="entry name" value="Bact_Acetyltransf"/>
</dbReference>
<keyword evidence="1" id="KW-0808">Transferase</keyword>
<name>A0A2S5DEQ6_9NEIS</name>
<dbReference type="RefSeq" id="WP_103903180.1">
    <property type="nucleotide sequence ID" value="NZ_PQWB01000051.1"/>
</dbReference>
<dbReference type="OrthoDB" id="281808at2"/>
<evidence type="ECO:0000256" key="1">
    <source>
        <dbReference type="ARBA" id="ARBA00022679"/>
    </source>
</evidence>
<protein>
    <recommendedName>
        <fullName evidence="3">N-acetyltransferase domain-containing protein</fullName>
    </recommendedName>
</protein>
<reference evidence="5" key="1">
    <citation type="submission" date="2018-02" db="EMBL/GenBank/DDBJ databases">
        <authorList>
            <person name="O'Hara-Hanley K."/>
            <person name="Soby S."/>
        </authorList>
    </citation>
    <scope>NUCLEOTIDE SEQUENCE [LARGE SCALE GENOMIC DNA]</scope>
    <source>
        <strain evidence="5">MWU14-2602</strain>
    </source>
</reference>
<evidence type="ECO:0000259" key="3">
    <source>
        <dbReference type="PROSITE" id="PS51186"/>
    </source>
</evidence>
<dbReference type="GO" id="GO:0016747">
    <property type="term" value="F:acyltransferase activity, transferring groups other than amino-acyl groups"/>
    <property type="evidence" value="ECO:0007669"/>
    <property type="project" value="InterPro"/>
</dbReference>
<dbReference type="PANTHER" id="PTHR43877:SF2">
    <property type="entry name" value="AMINOALKYLPHOSPHONATE N-ACETYLTRANSFERASE-RELATED"/>
    <property type="match status" value="1"/>
</dbReference>
<dbReference type="CDD" id="cd04301">
    <property type="entry name" value="NAT_SF"/>
    <property type="match status" value="1"/>
</dbReference>
<evidence type="ECO:0000313" key="4">
    <source>
        <dbReference type="EMBL" id="POZ61481.1"/>
    </source>
</evidence>
<dbReference type="InterPro" id="IPR000182">
    <property type="entry name" value="GNAT_dom"/>
</dbReference>
<dbReference type="Proteomes" id="UP000237082">
    <property type="component" value="Unassembled WGS sequence"/>
</dbReference>
<keyword evidence="5" id="KW-1185">Reference proteome</keyword>
<dbReference type="Pfam" id="PF00583">
    <property type="entry name" value="Acetyltransf_1"/>
    <property type="match status" value="1"/>
</dbReference>
<evidence type="ECO:0000313" key="5">
    <source>
        <dbReference type="Proteomes" id="UP000237082"/>
    </source>
</evidence>
<gene>
    <name evidence="4" type="ORF">C2I19_13320</name>
</gene>
<evidence type="ECO:0000256" key="2">
    <source>
        <dbReference type="ARBA" id="ARBA00023315"/>
    </source>
</evidence>
<dbReference type="AlphaFoldDB" id="A0A2S5DEQ6"/>
<sequence length="163" mass="18110">MNATEFRLADWDDLPAVCQLIHQAFGPLAESLPSRPTALDETVASLTGHLASGSQLFLAWQEQRLAACLLALPPEDGCAEIKRVCTHPELQGRGLGSALFQYAESQLRQQGILSARLATRRRLPGNLFFYQRLGYQEIARQPYEADIDDERVTMSKQLAVQAL</sequence>
<dbReference type="SUPFAM" id="SSF55729">
    <property type="entry name" value="Acyl-CoA N-acyltransferases (Nat)"/>
    <property type="match status" value="1"/>
</dbReference>
<dbReference type="PANTHER" id="PTHR43877">
    <property type="entry name" value="AMINOALKYLPHOSPHONATE N-ACETYLTRANSFERASE-RELATED-RELATED"/>
    <property type="match status" value="1"/>
</dbReference>
<dbReference type="InterPro" id="IPR016181">
    <property type="entry name" value="Acyl_CoA_acyltransferase"/>
</dbReference>
<dbReference type="Gene3D" id="3.40.630.30">
    <property type="match status" value="1"/>
</dbReference>
<keyword evidence="2" id="KW-0012">Acyltransferase</keyword>
<accession>A0A2S5DEQ6</accession>